<dbReference type="PANTHER" id="PTHR47926">
    <property type="entry name" value="PENTATRICOPEPTIDE REPEAT-CONTAINING PROTEIN"/>
    <property type="match status" value="1"/>
</dbReference>
<comment type="caution">
    <text evidence="3">The sequence shown here is derived from an EMBL/GenBank/DDBJ whole genome shotgun (WGS) entry which is preliminary data.</text>
</comment>
<dbReference type="Pfam" id="PF13041">
    <property type="entry name" value="PPR_2"/>
    <property type="match status" value="2"/>
</dbReference>
<dbReference type="Pfam" id="PF01535">
    <property type="entry name" value="PPR"/>
    <property type="match status" value="9"/>
</dbReference>
<dbReference type="Proteomes" id="UP001153076">
    <property type="component" value="Unassembled WGS sequence"/>
</dbReference>
<protein>
    <recommendedName>
        <fullName evidence="5">Pentatricopeptide repeat-containing protein</fullName>
    </recommendedName>
</protein>
<feature type="repeat" description="PPR" evidence="2">
    <location>
        <begin position="327"/>
        <end position="357"/>
    </location>
</feature>
<dbReference type="FunFam" id="1.25.40.10:FF:000090">
    <property type="entry name" value="Pentatricopeptide repeat-containing protein, chloroplastic"/>
    <property type="match status" value="1"/>
</dbReference>
<keyword evidence="1" id="KW-0677">Repeat</keyword>
<evidence type="ECO:0000313" key="3">
    <source>
        <dbReference type="EMBL" id="KAJ8441960.1"/>
    </source>
</evidence>
<evidence type="ECO:0000313" key="4">
    <source>
        <dbReference type="Proteomes" id="UP001153076"/>
    </source>
</evidence>
<feature type="repeat" description="PPR" evidence="2">
    <location>
        <begin position="460"/>
        <end position="494"/>
    </location>
</feature>
<dbReference type="InterPro" id="IPR046960">
    <property type="entry name" value="PPR_At4g14850-like_plant"/>
</dbReference>
<dbReference type="PANTHER" id="PTHR47926:SF387">
    <property type="entry name" value="PENTATRICOPEPTIDE REPEAT-CONTAINING PROTEIN"/>
    <property type="match status" value="1"/>
</dbReference>
<dbReference type="GO" id="GO:0003723">
    <property type="term" value="F:RNA binding"/>
    <property type="evidence" value="ECO:0007669"/>
    <property type="project" value="InterPro"/>
</dbReference>
<reference evidence="3" key="1">
    <citation type="submission" date="2022-04" db="EMBL/GenBank/DDBJ databases">
        <title>Carnegiea gigantea Genome sequencing and assembly v2.</title>
        <authorList>
            <person name="Copetti D."/>
            <person name="Sanderson M.J."/>
            <person name="Burquez A."/>
            <person name="Wojciechowski M.F."/>
        </authorList>
    </citation>
    <scope>NUCLEOTIDE SEQUENCE</scope>
    <source>
        <strain evidence="3">SGP5-SGP5p</strain>
        <tissue evidence="3">Aerial part</tissue>
    </source>
</reference>
<dbReference type="InterPro" id="IPR046848">
    <property type="entry name" value="E_motif"/>
</dbReference>
<gene>
    <name evidence="3" type="ORF">Cgig2_020105</name>
</gene>
<dbReference type="InterPro" id="IPR011990">
    <property type="entry name" value="TPR-like_helical_dom_sf"/>
</dbReference>
<dbReference type="AlphaFoldDB" id="A0A9Q1QIZ1"/>
<evidence type="ECO:0000256" key="2">
    <source>
        <dbReference type="PROSITE-ProRule" id="PRU00708"/>
    </source>
</evidence>
<feature type="repeat" description="PPR" evidence="2">
    <location>
        <begin position="358"/>
        <end position="392"/>
    </location>
</feature>
<dbReference type="OrthoDB" id="198885at2759"/>
<feature type="repeat" description="PPR" evidence="2">
    <location>
        <begin position="85"/>
        <end position="121"/>
    </location>
</feature>
<accession>A0A9Q1QIZ1</accession>
<dbReference type="InterPro" id="IPR002885">
    <property type="entry name" value="PPR_rpt"/>
</dbReference>
<name>A0A9Q1QIZ1_9CARY</name>
<sequence>MHLRSLKQVLLSHSQAIKSGIQSIFTSNQLIHLYAKHGLLFDAQKLFDEMPERNVFTWNAIIAAHLKNRDVTKAETLFYSSPHKDLVTYNSMLAGYVNSDDGHEIRALKLFSEMQCYYLSSDGGGIDEFTITTMLNLVSRMTLPLLGMQMHCYMVKASNDSTGFSSSALIDMYSKCGYFQEALQVFNDSSGALDLVSKNAMVAACCREGKLELALDIFWHDAELNDTISWNTIISGLTQNGFHEEALRLFVCMMENGVRLNEHTFAGILGACSGIKSLNLGKQVHSHVSKVGLMKNPYISSGVVDVYCKCGHMDYANSAYVAFSEGNAFSITSMVVGYSSIGNMEEARRLFDTLVERNSVVWTALLSGYVKSQQCEAAFELLRELLAKETKILDALILMNALGACAIQASLHPGKEIHCYILRTWMETDEKLSSAMIDMYSKCGHITYAERIFDGIVNRDSVLYNVMLAGYAYHGREMEAIKLFEDMSTHGIRPNAATFVALLSACRHTGLVELGEKHFHSMEKDYGIQPEVDHYACMIDLYGRARQLDKAVAFMEKIPIEPDAVLWGAFLNACRMKGNVELAKVAEEKLLRIEGESGSRYVQLANAYAAEGNWDEVGRIRKKMKGKEVKKLAGCSWLCMDNGVTIFTSGDTSHLRSDAIYSLLACLVAEINHLALVERLHLNGAYGHYGSKGNLKRNSNEIEESANSVHPPNPEQLILEA</sequence>
<dbReference type="Pfam" id="PF20431">
    <property type="entry name" value="E_motif"/>
    <property type="match status" value="1"/>
</dbReference>
<dbReference type="NCBIfam" id="TIGR00756">
    <property type="entry name" value="PPR"/>
    <property type="match status" value="2"/>
</dbReference>
<keyword evidence="4" id="KW-1185">Reference proteome</keyword>
<feature type="repeat" description="PPR" evidence="2">
    <location>
        <begin position="226"/>
        <end position="260"/>
    </location>
</feature>
<evidence type="ECO:0008006" key="5">
    <source>
        <dbReference type="Google" id="ProtNLM"/>
    </source>
</evidence>
<dbReference type="Gene3D" id="1.25.40.10">
    <property type="entry name" value="Tetratricopeptide repeat domain"/>
    <property type="match status" value="5"/>
</dbReference>
<proteinExistence type="predicted"/>
<evidence type="ECO:0000256" key="1">
    <source>
        <dbReference type="ARBA" id="ARBA00022737"/>
    </source>
</evidence>
<feature type="repeat" description="PPR" evidence="2">
    <location>
        <begin position="23"/>
        <end position="57"/>
    </location>
</feature>
<organism evidence="3 4">
    <name type="scientific">Carnegiea gigantea</name>
    <dbReference type="NCBI Taxonomy" id="171969"/>
    <lineage>
        <taxon>Eukaryota</taxon>
        <taxon>Viridiplantae</taxon>
        <taxon>Streptophyta</taxon>
        <taxon>Embryophyta</taxon>
        <taxon>Tracheophyta</taxon>
        <taxon>Spermatophyta</taxon>
        <taxon>Magnoliopsida</taxon>
        <taxon>eudicotyledons</taxon>
        <taxon>Gunneridae</taxon>
        <taxon>Pentapetalae</taxon>
        <taxon>Caryophyllales</taxon>
        <taxon>Cactineae</taxon>
        <taxon>Cactaceae</taxon>
        <taxon>Cactoideae</taxon>
        <taxon>Echinocereeae</taxon>
        <taxon>Carnegiea</taxon>
    </lineage>
</organism>
<dbReference type="PROSITE" id="PS51375">
    <property type="entry name" value="PPR"/>
    <property type="match status" value="6"/>
</dbReference>
<dbReference type="EMBL" id="JAKOGI010000149">
    <property type="protein sequence ID" value="KAJ8441960.1"/>
    <property type="molecule type" value="Genomic_DNA"/>
</dbReference>
<dbReference type="SUPFAM" id="SSF48452">
    <property type="entry name" value="TPR-like"/>
    <property type="match status" value="1"/>
</dbReference>
<dbReference type="GO" id="GO:0009451">
    <property type="term" value="P:RNA modification"/>
    <property type="evidence" value="ECO:0007669"/>
    <property type="project" value="InterPro"/>
</dbReference>